<sequence length="350" mass="39558">MIELKNINKDWKEFKLKNINLKVNDGEYFIILGPSGAGKTLLLELIAGVEFPDSGEIIIDGRDVTYLPPEKRNISIVYQDYMLFPHKNVHENIAFGLEVRGENDIDKKVKKIAELLGIKHLLHRYPRTLSGGEKQRVALARALIIEPKILLLDEPLSALDERIRDELMVELKRMHERFNISVLHVTHNFKEALALADRIGIMKDGKILQVGTPEEIFRKPKNEFIANFVGVKNLIFGNAYKKGDLTIVDTGNIKITAAEKNSAKGKVCVTVRPEDITISKKKVGTSALNEFKGHVIDVIHSSPLVELIVDVGEIFHVYLTKKSFEDLEIKKGSEVWIQFKASAVHIIEKK</sequence>
<evidence type="ECO:0000313" key="14">
    <source>
        <dbReference type="Proteomes" id="UP000002315"/>
    </source>
</evidence>
<dbReference type="FunFam" id="3.40.50.300:FF:000042">
    <property type="entry name" value="Maltose/maltodextrin ABC transporter, ATP-binding protein"/>
    <property type="match status" value="1"/>
</dbReference>
<dbReference type="InterPro" id="IPR004606">
    <property type="entry name" value="Mop_domain"/>
</dbReference>
<accession>E3GW13</accession>
<dbReference type="GO" id="GO:1901238">
    <property type="term" value="F:ABC-type tungstate transporter activity"/>
    <property type="evidence" value="ECO:0007669"/>
    <property type="project" value="UniProtKB-EC"/>
</dbReference>
<dbReference type="PROSITE" id="PS51866">
    <property type="entry name" value="MOP"/>
    <property type="match status" value="1"/>
</dbReference>
<keyword evidence="2" id="KW-0813">Transport</keyword>
<dbReference type="InterPro" id="IPR053428">
    <property type="entry name" value="Molybdate/tungstate_ABC-ATPase"/>
</dbReference>
<dbReference type="Pfam" id="PF00005">
    <property type="entry name" value="ABC_tran"/>
    <property type="match status" value="1"/>
</dbReference>
<dbReference type="CDD" id="cd03299">
    <property type="entry name" value="ABC_ModC_like"/>
    <property type="match status" value="1"/>
</dbReference>
<comment type="similarity">
    <text evidence="6">Belongs to the ABC transporter superfamily. Sulfate/tungstate importer (TC 3.A.1.6) family.</text>
</comment>
<comment type="catalytic activity">
    <reaction evidence="10">
        <text>tungstate(in) + ATP + H2O = tungstate(out) + ADP + phosphate + H(+)</text>
        <dbReference type="Rhea" id="RHEA:35027"/>
        <dbReference type="ChEBI" id="CHEBI:15377"/>
        <dbReference type="ChEBI" id="CHEBI:15378"/>
        <dbReference type="ChEBI" id="CHEBI:30616"/>
        <dbReference type="ChEBI" id="CHEBI:43474"/>
        <dbReference type="ChEBI" id="CHEBI:46502"/>
        <dbReference type="ChEBI" id="CHEBI:456216"/>
        <dbReference type="EC" id="7.3.2.6"/>
    </reaction>
</comment>
<dbReference type="PANTHER" id="PTHR42781:SF4">
    <property type="entry name" value="SPERMIDINE_PUTRESCINE IMPORT ATP-BINDING PROTEIN POTA"/>
    <property type="match status" value="1"/>
</dbReference>
<dbReference type="AlphaFoldDB" id="E3GW13"/>
<dbReference type="GO" id="GO:0005524">
    <property type="term" value="F:ATP binding"/>
    <property type="evidence" value="ECO:0007669"/>
    <property type="project" value="UniProtKB-KW"/>
</dbReference>
<dbReference type="GO" id="GO:0016887">
    <property type="term" value="F:ATP hydrolysis activity"/>
    <property type="evidence" value="ECO:0007669"/>
    <property type="project" value="InterPro"/>
</dbReference>
<evidence type="ECO:0000256" key="6">
    <source>
        <dbReference type="ARBA" id="ARBA00038307"/>
    </source>
</evidence>
<dbReference type="HOGENOM" id="CLU_000604_1_1_2"/>
<dbReference type="Proteomes" id="UP000002315">
    <property type="component" value="Chromosome"/>
</dbReference>
<keyword evidence="14" id="KW-1185">Reference proteome</keyword>
<dbReference type="EC" id="7.3.2.6" evidence="8"/>
<dbReference type="SMART" id="SM00382">
    <property type="entry name" value="AAA"/>
    <property type="match status" value="1"/>
</dbReference>
<dbReference type="InterPro" id="IPR003593">
    <property type="entry name" value="AAA+_ATPase"/>
</dbReference>
<evidence type="ECO:0000256" key="2">
    <source>
        <dbReference type="ARBA" id="ARBA00022448"/>
    </source>
</evidence>
<evidence type="ECO:0000256" key="8">
    <source>
        <dbReference type="ARBA" id="ARBA00039025"/>
    </source>
</evidence>
<comment type="subunit">
    <text evidence="7">The complex is composed of two ATP-binding proteins (WtpC), two transmembrane proteins (WtpB) and a solute-binding protein (WtpA).</text>
</comment>
<name>E3GW13_METFV</name>
<evidence type="ECO:0000256" key="4">
    <source>
        <dbReference type="ARBA" id="ARBA00022741"/>
    </source>
</evidence>
<gene>
    <name evidence="13" type="ordered locus">Mfer_0982</name>
</gene>
<evidence type="ECO:0000259" key="11">
    <source>
        <dbReference type="PROSITE" id="PS50893"/>
    </source>
</evidence>
<evidence type="ECO:0000256" key="7">
    <source>
        <dbReference type="ARBA" id="ARBA00038781"/>
    </source>
</evidence>
<dbReference type="InterPro" id="IPR017871">
    <property type="entry name" value="ABC_transporter-like_CS"/>
</dbReference>
<feature type="domain" description="ABC transporter" evidence="11">
    <location>
        <begin position="2"/>
        <end position="229"/>
    </location>
</feature>
<reference evidence="13 14" key="1">
    <citation type="journal article" date="2010" name="Stand. Genomic Sci.">
        <title>Complete genome sequence of Methanothermus fervidus type strain (V24S).</title>
        <authorList>
            <person name="Anderson I."/>
            <person name="Djao O.D."/>
            <person name="Misra M."/>
            <person name="Chertkov O."/>
            <person name="Nolan M."/>
            <person name="Lucas S."/>
            <person name="Lapidus A."/>
            <person name="Del Rio T.G."/>
            <person name="Tice H."/>
            <person name="Cheng J.F."/>
            <person name="Tapia R."/>
            <person name="Han C."/>
            <person name="Goodwin L."/>
            <person name="Pitluck S."/>
            <person name="Liolios K."/>
            <person name="Ivanova N."/>
            <person name="Mavromatis K."/>
            <person name="Mikhailova N."/>
            <person name="Pati A."/>
            <person name="Brambilla E."/>
            <person name="Chen A."/>
            <person name="Palaniappan K."/>
            <person name="Land M."/>
            <person name="Hauser L."/>
            <person name="Chang Y.J."/>
            <person name="Jeffries C.D."/>
            <person name="Sikorski J."/>
            <person name="Spring S."/>
            <person name="Rohde M."/>
            <person name="Eichinger K."/>
            <person name="Huber H."/>
            <person name="Wirth R."/>
            <person name="Goker M."/>
            <person name="Detter J.C."/>
            <person name="Woyke T."/>
            <person name="Bristow J."/>
            <person name="Eisen J.A."/>
            <person name="Markowitz V."/>
            <person name="Hugenholtz P."/>
            <person name="Klenk H.P."/>
            <person name="Kyrpides N.C."/>
        </authorList>
    </citation>
    <scope>NUCLEOTIDE SEQUENCE [LARGE SCALE GENOMIC DNA]</scope>
    <source>
        <strain evidence="14">ATCC 43054 / DSM 2088 / JCM 10308 / V24 S</strain>
    </source>
</reference>
<feature type="domain" description="Mop" evidence="12">
    <location>
        <begin position="284"/>
        <end position="348"/>
    </location>
</feature>
<organism evidence="13 14">
    <name type="scientific">Methanothermus fervidus (strain ATCC 43054 / DSM 2088 / JCM 10308 / V24 S)</name>
    <dbReference type="NCBI Taxonomy" id="523846"/>
    <lineage>
        <taxon>Archaea</taxon>
        <taxon>Methanobacteriati</taxon>
        <taxon>Methanobacteriota</taxon>
        <taxon>Methanomada group</taxon>
        <taxon>Methanobacteria</taxon>
        <taxon>Methanobacteriales</taxon>
        <taxon>Methanothermaceae</taxon>
        <taxon>Methanothermus</taxon>
    </lineage>
</organism>
<keyword evidence="5 13" id="KW-0067">ATP-binding</keyword>
<evidence type="ECO:0000256" key="5">
    <source>
        <dbReference type="ARBA" id="ARBA00022840"/>
    </source>
</evidence>
<dbReference type="SUPFAM" id="SSF50331">
    <property type="entry name" value="MOP-like"/>
    <property type="match status" value="1"/>
</dbReference>
<keyword evidence="3" id="KW-0500">Molybdenum</keyword>
<evidence type="ECO:0000313" key="13">
    <source>
        <dbReference type="EMBL" id="ADP77778.1"/>
    </source>
</evidence>
<protein>
    <recommendedName>
        <fullName evidence="9">Molybdate/tungstate import ATP-binding protein WtpC</fullName>
        <ecNumber evidence="8">7.3.2.6</ecNumber>
    </recommendedName>
</protein>
<evidence type="ECO:0000256" key="10">
    <source>
        <dbReference type="ARBA" id="ARBA00047936"/>
    </source>
</evidence>
<dbReference type="GO" id="GO:0005886">
    <property type="term" value="C:plasma membrane"/>
    <property type="evidence" value="ECO:0007669"/>
    <property type="project" value="UniProtKB-SubCell"/>
</dbReference>
<evidence type="ECO:0000256" key="3">
    <source>
        <dbReference type="ARBA" id="ARBA00022505"/>
    </source>
</evidence>
<dbReference type="NCBIfam" id="NF040840">
    <property type="entry name" value="tungstate_WtpC"/>
    <property type="match status" value="1"/>
</dbReference>
<dbReference type="GO" id="GO:1902495">
    <property type="term" value="C:transmembrane transporter complex"/>
    <property type="evidence" value="ECO:0007669"/>
    <property type="project" value="UniProtKB-ARBA"/>
</dbReference>
<dbReference type="InterPro" id="IPR005116">
    <property type="entry name" value="Transp-assoc_OB_typ1"/>
</dbReference>
<evidence type="ECO:0000259" key="12">
    <source>
        <dbReference type="PROSITE" id="PS51866"/>
    </source>
</evidence>
<dbReference type="Pfam" id="PF03459">
    <property type="entry name" value="TOBE"/>
    <property type="match status" value="1"/>
</dbReference>
<dbReference type="SUPFAM" id="SSF52540">
    <property type="entry name" value="P-loop containing nucleoside triphosphate hydrolases"/>
    <property type="match status" value="1"/>
</dbReference>
<dbReference type="InterPro" id="IPR027417">
    <property type="entry name" value="P-loop_NTPase"/>
</dbReference>
<dbReference type="KEGG" id="mfv:Mfer_0982"/>
<dbReference type="EMBL" id="CP002278">
    <property type="protein sequence ID" value="ADP77778.1"/>
    <property type="molecule type" value="Genomic_DNA"/>
</dbReference>
<dbReference type="PROSITE" id="PS50893">
    <property type="entry name" value="ABC_TRANSPORTER_2"/>
    <property type="match status" value="1"/>
</dbReference>
<dbReference type="Gene3D" id="3.40.50.300">
    <property type="entry name" value="P-loop containing nucleotide triphosphate hydrolases"/>
    <property type="match status" value="1"/>
</dbReference>
<dbReference type="OrthoDB" id="18368at2157"/>
<keyword evidence="4" id="KW-0547">Nucleotide-binding</keyword>
<dbReference type="GO" id="GO:0015689">
    <property type="term" value="P:molybdate ion transport"/>
    <property type="evidence" value="ECO:0007669"/>
    <property type="project" value="InterPro"/>
</dbReference>
<dbReference type="InterPro" id="IPR050093">
    <property type="entry name" value="ABC_SmlMolc_Importer"/>
</dbReference>
<dbReference type="PROSITE" id="PS00211">
    <property type="entry name" value="ABC_TRANSPORTER_1"/>
    <property type="match status" value="1"/>
</dbReference>
<comment type="subcellular location">
    <subcellularLocation>
        <location evidence="1">Cell membrane</location>
        <topology evidence="1">Peripheral membrane protein</topology>
    </subcellularLocation>
</comment>
<evidence type="ECO:0000256" key="9">
    <source>
        <dbReference type="ARBA" id="ARBA00041133"/>
    </source>
</evidence>
<evidence type="ECO:0000256" key="1">
    <source>
        <dbReference type="ARBA" id="ARBA00004202"/>
    </source>
</evidence>
<dbReference type="STRING" id="523846.Mfer_0982"/>
<dbReference type="InterPro" id="IPR003439">
    <property type="entry name" value="ABC_transporter-like_ATP-bd"/>
</dbReference>
<proteinExistence type="inferred from homology"/>
<dbReference type="InterPro" id="IPR008995">
    <property type="entry name" value="Mo/tungstate-bd_C_term_dom"/>
</dbReference>
<dbReference type="PANTHER" id="PTHR42781">
    <property type="entry name" value="SPERMIDINE/PUTRESCINE IMPORT ATP-BINDING PROTEIN POTA"/>
    <property type="match status" value="1"/>
</dbReference>
<dbReference type="Gene3D" id="2.40.50.100">
    <property type="match status" value="1"/>
</dbReference>